<evidence type="ECO:0000256" key="5">
    <source>
        <dbReference type="ARBA" id="ARBA00022856"/>
    </source>
</evidence>
<dbReference type="RefSeq" id="WP_246086433.1">
    <property type="nucleotide sequence ID" value="NZ_VFPT01000005.1"/>
</dbReference>
<keyword evidence="7 9" id="KW-1133">Transmembrane helix</keyword>
<evidence type="ECO:0000256" key="3">
    <source>
        <dbReference type="ARBA" id="ARBA00022475"/>
    </source>
</evidence>
<dbReference type="GO" id="GO:0005886">
    <property type="term" value="C:plasma membrane"/>
    <property type="evidence" value="ECO:0007669"/>
    <property type="project" value="UniProtKB-SubCell"/>
</dbReference>
<dbReference type="GO" id="GO:0015031">
    <property type="term" value="P:protein transport"/>
    <property type="evidence" value="ECO:0007669"/>
    <property type="project" value="UniProtKB-KW"/>
</dbReference>
<dbReference type="GO" id="GO:0055085">
    <property type="term" value="P:transmembrane transport"/>
    <property type="evidence" value="ECO:0007669"/>
    <property type="project" value="InterPro"/>
</dbReference>
<sequence>MQMNNAMASSIRNFRKFPVVSVSILLLVVVIPTFFPGLIAPHDPFEGSAMVRLMPPAWLEGGSWTYPFGTDRLGRDIFSRIVYGARYVFIISLVSIFFGAVIGSGLGMAAGYFGGWVDAVVMRAVDVTFALPSVLVGMAVATIWPPSFYTVIAIIVFVIWSFFARQVRAETLSLRERDFIHRAKVAGIGDFRIIMTHILPNVTNTIVVMATLQIGVIIILESTLSFLGIGIPRPLPAWGLIVADGRALVITAWWISFFPGVAILFVVLSVNLFGDWLRNRLDPKLRNVGG</sequence>
<evidence type="ECO:0000313" key="11">
    <source>
        <dbReference type="EMBL" id="TQM89666.1"/>
    </source>
</evidence>
<dbReference type="PROSITE" id="PS50928">
    <property type="entry name" value="ABC_TM1"/>
    <property type="match status" value="1"/>
</dbReference>
<comment type="similarity">
    <text evidence="9">Belongs to the binding-protein-dependent transport system permease family.</text>
</comment>
<keyword evidence="12" id="KW-1185">Reference proteome</keyword>
<dbReference type="Pfam" id="PF00528">
    <property type="entry name" value="BPD_transp_1"/>
    <property type="match status" value="1"/>
</dbReference>
<evidence type="ECO:0000256" key="7">
    <source>
        <dbReference type="ARBA" id="ARBA00022989"/>
    </source>
</evidence>
<evidence type="ECO:0000256" key="4">
    <source>
        <dbReference type="ARBA" id="ARBA00022692"/>
    </source>
</evidence>
<dbReference type="PANTHER" id="PTHR43386">
    <property type="entry name" value="OLIGOPEPTIDE TRANSPORT SYSTEM PERMEASE PROTEIN APPC"/>
    <property type="match status" value="1"/>
</dbReference>
<feature type="transmembrane region" description="Helical" evidence="9">
    <location>
        <begin position="87"/>
        <end position="113"/>
    </location>
</feature>
<proteinExistence type="inferred from homology"/>
<keyword evidence="3" id="KW-1003">Cell membrane</keyword>
<evidence type="ECO:0000313" key="12">
    <source>
        <dbReference type="Proteomes" id="UP000320582"/>
    </source>
</evidence>
<feature type="domain" description="ABC transmembrane type-1" evidence="10">
    <location>
        <begin position="85"/>
        <end position="274"/>
    </location>
</feature>
<name>A0A543K3L1_9RHOB</name>
<dbReference type="GO" id="GO:0015833">
    <property type="term" value="P:peptide transport"/>
    <property type="evidence" value="ECO:0007669"/>
    <property type="project" value="UniProtKB-KW"/>
</dbReference>
<dbReference type="EMBL" id="VFPT01000005">
    <property type="protein sequence ID" value="TQM89666.1"/>
    <property type="molecule type" value="Genomic_DNA"/>
</dbReference>
<dbReference type="PANTHER" id="PTHR43386:SF1">
    <property type="entry name" value="D,D-DIPEPTIDE TRANSPORT SYSTEM PERMEASE PROTEIN DDPC-RELATED"/>
    <property type="match status" value="1"/>
</dbReference>
<dbReference type="InterPro" id="IPR000515">
    <property type="entry name" value="MetI-like"/>
</dbReference>
<keyword evidence="5" id="KW-0571">Peptide transport</keyword>
<dbReference type="CDD" id="cd06261">
    <property type="entry name" value="TM_PBP2"/>
    <property type="match status" value="1"/>
</dbReference>
<feature type="transmembrane region" description="Helical" evidence="9">
    <location>
        <begin position="147"/>
        <end position="167"/>
    </location>
</feature>
<evidence type="ECO:0000256" key="1">
    <source>
        <dbReference type="ARBA" id="ARBA00004651"/>
    </source>
</evidence>
<evidence type="ECO:0000259" key="10">
    <source>
        <dbReference type="PROSITE" id="PS50928"/>
    </source>
</evidence>
<evidence type="ECO:0000256" key="2">
    <source>
        <dbReference type="ARBA" id="ARBA00022448"/>
    </source>
</evidence>
<keyword evidence="4 9" id="KW-0812">Transmembrane</keyword>
<evidence type="ECO:0000256" key="8">
    <source>
        <dbReference type="ARBA" id="ARBA00023136"/>
    </source>
</evidence>
<comment type="subcellular location">
    <subcellularLocation>
        <location evidence="1 9">Cell membrane</location>
        <topology evidence="1 9">Multi-pass membrane protein</topology>
    </subcellularLocation>
</comment>
<protein>
    <submittedName>
        <fullName evidence="11">Peptide/nickel transport system permease protein</fullName>
    </submittedName>
</protein>
<keyword evidence="6" id="KW-0653">Protein transport</keyword>
<dbReference type="AlphaFoldDB" id="A0A543K3L1"/>
<organism evidence="11 12">
    <name type="scientific">Roseinatronobacter monicus</name>
    <dbReference type="NCBI Taxonomy" id="393481"/>
    <lineage>
        <taxon>Bacteria</taxon>
        <taxon>Pseudomonadati</taxon>
        <taxon>Pseudomonadota</taxon>
        <taxon>Alphaproteobacteria</taxon>
        <taxon>Rhodobacterales</taxon>
        <taxon>Paracoccaceae</taxon>
        <taxon>Roseinatronobacter</taxon>
    </lineage>
</organism>
<dbReference type="SUPFAM" id="SSF161098">
    <property type="entry name" value="MetI-like"/>
    <property type="match status" value="1"/>
</dbReference>
<accession>A0A543K3L1</accession>
<feature type="transmembrane region" description="Helical" evidence="9">
    <location>
        <begin position="251"/>
        <end position="274"/>
    </location>
</feature>
<dbReference type="Proteomes" id="UP000320582">
    <property type="component" value="Unassembled WGS sequence"/>
</dbReference>
<comment type="caution">
    <text evidence="11">The sequence shown here is derived from an EMBL/GenBank/DDBJ whole genome shotgun (WGS) entry which is preliminary data.</text>
</comment>
<keyword evidence="8 9" id="KW-0472">Membrane</keyword>
<feature type="transmembrane region" description="Helical" evidence="9">
    <location>
        <begin position="20"/>
        <end position="40"/>
    </location>
</feature>
<dbReference type="Gene3D" id="1.10.3720.10">
    <property type="entry name" value="MetI-like"/>
    <property type="match status" value="1"/>
</dbReference>
<reference evidence="11 12" key="1">
    <citation type="submission" date="2019-06" db="EMBL/GenBank/DDBJ databases">
        <title>Genomic Encyclopedia of Archaeal and Bacterial Type Strains, Phase II (KMG-II): from individual species to whole genera.</title>
        <authorList>
            <person name="Goeker M."/>
        </authorList>
    </citation>
    <scope>NUCLEOTIDE SEQUENCE [LARGE SCALE GENOMIC DNA]</scope>
    <source>
        <strain evidence="11 12">DSM 18423</strain>
    </source>
</reference>
<dbReference type="InterPro" id="IPR050366">
    <property type="entry name" value="BP-dependent_transpt_permease"/>
</dbReference>
<keyword evidence="2 9" id="KW-0813">Transport</keyword>
<evidence type="ECO:0000256" key="6">
    <source>
        <dbReference type="ARBA" id="ARBA00022927"/>
    </source>
</evidence>
<evidence type="ECO:0000256" key="9">
    <source>
        <dbReference type="RuleBase" id="RU363032"/>
    </source>
</evidence>
<feature type="transmembrane region" description="Helical" evidence="9">
    <location>
        <begin position="206"/>
        <end position="231"/>
    </location>
</feature>
<dbReference type="InterPro" id="IPR035906">
    <property type="entry name" value="MetI-like_sf"/>
</dbReference>
<gene>
    <name evidence="11" type="ORF">BD293_4335</name>
</gene>